<dbReference type="InterPro" id="IPR020846">
    <property type="entry name" value="MFS_dom"/>
</dbReference>
<feature type="transmembrane region" description="Helical" evidence="7">
    <location>
        <begin position="164"/>
        <end position="184"/>
    </location>
</feature>
<dbReference type="RefSeq" id="WP_283347226.1">
    <property type="nucleotide sequence ID" value="NZ_JAWLKE010000007.1"/>
</dbReference>
<dbReference type="PANTHER" id="PTHR23517:SF13">
    <property type="entry name" value="MAJOR FACILITATOR SUPERFAMILY MFS_1"/>
    <property type="match status" value="1"/>
</dbReference>
<comment type="caution">
    <text evidence="9">The sequence shown here is derived from an EMBL/GenBank/DDBJ whole genome shotgun (WGS) entry which is preliminary data.</text>
</comment>
<keyword evidence="5 7" id="KW-1133">Transmembrane helix</keyword>
<feature type="domain" description="Major facilitator superfamily (MFS) profile" evidence="8">
    <location>
        <begin position="8"/>
        <end position="389"/>
    </location>
</feature>
<dbReference type="PROSITE" id="PS50850">
    <property type="entry name" value="MFS"/>
    <property type="match status" value="1"/>
</dbReference>
<feature type="transmembrane region" description="Helical" evidence="7">
    <location>
        <begin position="136"/>
        <end position="158"/>
    </location>
</feature>
<feature type="transmembrane region" description="Helical" evidence="7">
    <location>
        <begin position="12"/>
        <end position="33"/>
    </location>
</feature>
<dbReference type="InterPro" id="IPR036259">
    <property type="entry name" value="MFS_trans_sf"/>
</dbReference>
<dbReference type="InterPro" id="IPR050171">
    <property type="entry name" value="MFS_Transporters"/>
</dbReference>
<keyword evidence="4 7" id="KW-0812">Transmembrane</keyword>
<feature type="transmembrane region" description="Helical" evidence="7">
    <location>
        <begin position="338"/>
        <end position="357"/>
    </location>
</feature>
<dbReference type="Gene3D" id="1.20.1250.20">
    <property type="entry name" value="MFS general substrate transporter like domains"/>
    <property type="match status" value="1"/>
</dbReference>
<evidence type="ECO:0000256" key="3">
    <source>
        <dbReference type="ARBA" id="ARBA00022475"/>
    </source>
</evidence>
<evidence type="ECO:0000313" key="10">
    <source>
        <dbReference type="Proteomes" id="UP001185899"/>
    </source>
</evidence>
<proteinExistence type="predicted"/>
<keyword evidence="6 7" id="KW-0472">Membrane</keyword>
<evidence type="ECO:0000256" key="1">
    <source>
        <dbReference type="ARBA" id="ARBA00004651"/>
    </source>
</evidence>
<evidence type="ECO:0000256" key="6">
    <source>
        <dbReference type="ARBA" id="ARBA00023136"/>
    </source>
</evidence>
<feature type="transmembrane region" description="Helical" evidence="7">
    <location>
        <begin position="363"/>
        <end position="386"/>
    </location>
</feature>
<protein>
    <submittedName>
        <fullName evidence="9">MFS transporter</fullName>
    </submittedName>
</protein>
<accession>A0ABU4B2N5</accession>
<sequence length="397" mass="40571">MARSSAASFVGVAYAFVVAMMGTTMPTPLYALYEVEFGFSVFVVTLVFAAYAVGVLAALLAFGRWSDSLGRRPMLLAGIGFGLISAVVFVTAGSLTALVIGRVLSGLSAGIFVGTATVTLIELVPDKWRDRAPAIATAANIGGLGLGPLVAGLLAEYLPQPLRLTFFVDIGLLAVAALAVFLAPETVRVAAGARPQMQRLSVPADVRGTFLRASIGGFAGFAVLGLFTAVSPGFIAGVLQIDNHAVTGVVVFAVFAASATAQILLGRADPTSAQRWGCFVLTIGLVVLALSLLLTSLPVLVIAALLCGVGQGVTFSNGMAAIAAGLPPERRAEVTSTFFVVLYVAISLPVIGAGAAANEWGLVTAGLVFSALVAALAAVAFVLLTLDGRKARESHYA</sequence>
<comment type="subcellular location">
    <subcellularLocation>
        <location evidence="1">Cell membrane</location>
        <topology evidence="1">Multi-pass membrane protein</topology>
    </subcellularLocation>
</comment>
<keyword evidence="10" id="KW-1185">Reference proteome</keyword>
<feature type="transmembrane region" description="Helical" evidence="7">
    <location>
        <begin position="276"/>
        <end position="294"/>
    </location>
</feature>
<dbReference type="Proteomes" id="UP001185899">
    <property type="component" value="Unassembled WGS sequence"/>
</dbReference>
<dbReference type="Pfam" id="PF07690">
    <property type="entry name" value="MFS_1"/>
    <property type="match status" value="1"/>
</dbReference>
<evidence type="ECO:0000256" key="4">
    <source>
        <dbReference type="ARBA" id="ARBA00022692"/>
    </source>
</evidence>
<evidence type="ECO:0000256" key="2">
    <source>
        <dbReference type="ARBA" id="ARBA00022448"/>
    </source>
</evidence>
<feature type="transmembrane region" description="Helical" evidence="7">
    <location>
        <begin position="217"/>
        <end position="239"/>
    </location>
</feature>
<dbReference type="PANTHER" id="PTHR23517">
    <property type="entry name" value="RESISTANCE PROTEIN MDTM, PUTATIVE-RELATED-RELATED"/>
    <property type="match status" value="1"/>
</dbReference>
<feature type="transmembrane region" description="Helical" evidence="7">
    <location>
        <begin position="106"/>
        <end position="124"/>
    </location>
</feature>
<evidence type="ECO:0000256" key="5">
    <source>
        <dbReference type="ARBA" id="ARBA00022989"/>
    </source>
</evidence>
<dbReference type="InterPro" id="IPR011701">
    <property type="entry name" value="MFS"/>
</dbReference>
<name>A0ABU4B2N5_9NOCA</name>
<evidence type="ECO:0000313" key="9">
    <source>
        <dbReference type="EMBL" id="MDV6232752.1"/>
    </source>
</evidence>
<feature type="transmembrane region" description="Helical" evidence="7">
    <location>
        <begin position="245"/>
        <end position="264"/>
    </location>
</feature>
<feature type="transmembrane region" description="Helical" evidence="7">
    <location>
        <begin position="74"/>
        <end position="100"/>
    </location>
</feature>
<organism evidence="9 10">
    <name type="scientific">Rhodococcus cercidiphylli</name>
    <dbReference type="NCBI Taxonomy" id="489916"/>
    <lineage>
        <taxon>Bacteria</taxon>
        <taxon>Bacillati</taxon>
        <taxon>Actinomycetota</taxon>
        <taxon>Actinomycetes</taxon>
        <taxon>Mycobacteriales</taxon>
        <taxon>Nocardiaceae</taxon>
        <taxon>Rhodococcus</taxon>
    </lineage>
</organism>
<dbReference type="EMBL" id="JAWLKE010000007">
    <property type="protein sequence ID" value="MDV6232752.1"/>
    <property type="molecule type" value="Genomic_DNA"/>
</dbReference>
<gene>
    <name evidence="9" type="ORF">R3P95_19540</name>
</gene>
<evidence type="ECO:0000256" key="7">
    <source>
        <dbReference type="SAM" id="Phobius"/>
    </source>
</evidence>
<feature type="transmembrane region" description="Helical" evidence="7">
    <location>
        <begin position="300"/>
        <end position="326"/>
    </location>
</feature>
<evidence type="ECO:0000259" key="8">
    <source>
        <dbReference type="PROSITE" id="PS50850"/>
    </source>
</evidence>
<feature type="transmembrane region" description="Helical" evidence="7">
    <location>
        <begin position="39"/>
        <end position="62"/>
    </location>
</feature>
<keyword evidence="3" id="KW-1003">Cell membrane</keyword>
<reference evidence="9 10" key="1">
    <citation type="submission" date="2023-10" db="EMBL/GenBank/DDBJ databases">
        <title>Development of a sustainable strategy for remediation of hydrocarbon-contaminated territories based on the waste exchange concept.</title>
        <authorList>
            <person name="Krivoruchko A."/>
        </authorList>
    </citation>
    <scope>NUCLEOTIDE SEQUENCE [LARGE SCALE GENOMIC DNA]</scope>
    <source>
        <strain evidence="9 10">IEGM 1322</strain>
    </source>
</reference>
<dbReference type="SUPFAM" id="SSF103473">
    <property type="entry name" value="MFS general substrate transporter"/>
    <property type="match status" value="1"/>
</dbReference>
<keyword evidence="2" id="KW-0813">Transport</keyword>